<organism evidence="1 2">
    <name type="scientific">Stecheria intestinalis</name>
    <dbReference type="NCBI Taxonomy" id="2606630"/>
    <lineage>
        <taxon>Bacteria</taxon>
        <taxon>Bacillati</taxon>
        <taxon>Bacillota</taxon>
        <taxon>Erysipelotrichia</taxon>
        <taxon>Erysipelotrichales</taxon>
        <taxon>Erysipelotrichaceae</taxon>
        <taxon>Stecheria</taxon>
    </lineage>
</organism>
<sequence>MNTAIANPWTDAATLEQMVSATGISFEVPSSIEGNALCSYRYMEGLDEADYEGEITIRKGSGCEDVSGDYNEYPFSLESDGVLLKGMTEGIYENAVWSADGYSYSITMNPGTENGFSEEVILGIVNKVK</sequence>
<gene>
    <name evidence="1" type="ORF">FYJ51_06545</name>
</gene>
<evidence type="ECO:0000313" key="1">
    <source>
        <dbReference type="EMBL" id="MSS58562.1"/>
    </source>
</evidence>
<protein>
    <recommendedName>
        <fullName evidence="3">DUF4367 domain-containing protein</fullName>
    </recommendedName>
</protein>
<dbReference type="AlphaFoldDB" id="A0A7X2TFE8"/>
<proteinExistence type="predicted"/>
<accession>A0A7X2TFE8</accession>
<keyword evidence="2" id="KW-1185">Reference proteome</keyword>
<dbReference type="Proteomes" id="UP000461880">
    <property type="component" value="Unassembled WGS sequence"/>
</dbReference>
<evidence type="ECO:0008006" key="3">
    <source>
        <dbReference type="Google" id="ProtNLM"/>
    </source>
</evidence>
<name>A0A7X2TFE8_9FIRM</name>
<dbReference type="RefSeq" id="WP_135358124.1">
    <property type="nucleotide sequence ID" value="NZ_JAQXPC010000055.1"/>
</dbReference>
<dbReference type="EMBL" id="VUMN01000013">
    <property type="protein sequence ID" value="MSS58562.1"/>
    <property type="molecule type" value="Genomic_DNA"/>
</dbReference>
<evidence type="ECO:0000313" key="2">
    <source>
        <dbReference type="Proteomes" id="UP000461880"/>
    </source>
</evidence>
<comment type="caution">
    <text evidence="1">The sequence shown here is derived from an EMBL/GenBank/DDBJ whole genome shotgun (WGS) entry which is preliminary data.</text>
</comment>
<reference evidence="1 2" key="1">
    <citation type="submission" date="2019-08" db="EMBL/GenBank/DDBJ databases">
        <title>In-depth cultivation of the pig gut microbiome towards novel bacterial diversity and tailored functional studies.</title>
        <authorList>
            <person name="Wylensek D."/>
            <person name="Hitch T.C.A."/>
            <person name="Clavel T."/>
        </authorList>
    </citation>
    <scope>NUCLEOTIDE SEQUENCE [LARGE SCALE GENOMIC DNA]</scope>
    <source>
        <strain evidence="1 2">Oil+RF-744-GAM-WT-6</strain>
    </source>
</reference>